<dbReference type="InterPro" id="IPR027417">
    <property type="entry name" value="P-loop_NTPase"/>
</dbReference>
<dbReference type="PANTHER" id="PTHR32309:SF31">
    <property type="entry name" value="CAPSULAR EXOPOLYSACCHARIDE FAMILY"/>
    <property type="match status" value="1"/>
</dbReference>
<dbReference type="GO" id="GO:0005524">
    <property type="term" value="F:ATP binding"/>
    <property type="evidence" value="ECO:0007669"/>
    <property type="project" value="UniProtKB-KW"/>
</dbReference>
<evidence type="ECO:0000259" key="11">
    <source>
        <dbReference type="Pfam" id="PF02706"/>
    </source>
</evidence>
<dbReference type="Proteomes" id="UP000471126">
    <property type="component" value="Unassembled WGS sequence"/>
</dbReference>
<dbReference type="Pfam" id="PF02706">
    <property type="entry name" value="Wzz"/>
    <property type="match status" value="1"/>
</dbReference>
<dbReference type="AlphaFoldDB" id="A0A6P0GFC3"/>
<evidence type="ECO:0000256" key="3">
    <source>
        <dbReference type="ARBA" id="ARBA00022475"/>
    </source>
</evidence>
<dbReference type="NCBIfam" id="TIGR01007">
    <property type="entry name" value="eps_fam"/>
    <property type="match status" value="1"/>
</dbReference>
<evidence type="ECO:0000256" key="5">
    <source>
        <dbReference type="ARBA" id="ARBA00022741"/>
    </source>
</evidence>
<dbReference type="CDD" id="cd05387">
    <property type="entry name" value="BY-kinase"/>
    <property type="match status" value="1"/>
</dbReference>
<comment type="similarity">
    <text evidence="2">Belongs to the CpsC/CapA family.</text>
</comment>
<keyword evidence="7 9" id="KW-1133">Transmembrane helix</keyword>
<dbReference type="SUPFAM" id="SSF52540">
    <property type="entry name" value="P-loop containing nucleoside triphosphate hydrolases"/>
    <property type="match status" value="1"/>
</dbReference>
<dbReference type="EMBL" id="JAAGWE010000012">
    <property type="protein sequence ID" value="NEM05942.1"/>
    <property type="molecule type" value="Genomic_DNA"/>
</dbReference>
<dbReference type="InterPro" id="IPR005702">
    <property type="entry name" value="Wzc-like_C"/>
</dbReference>
<sequence length="458" mass="47797">MNLRDVLSALRAHWWMPLLGIVLGAGAALGLVLLQTPLYTSSTQLFVSTTASTSSADAYQGGQFSEQRAASYARLAAGEELAGRVVDRLELEMTPGEVSSAVTATALPGTVLIDVDVTDESAQRAQQIAEALGTEFPALVQELEAPSDDGAPLVRVTVTDEPEAPQVPSSPNPVQNVVLGVLVGALLGALAAVARRRLDRSVKDPEEAAALAGAPVIGTVLRDDTLERQHVVGRTSSARAAEDFRLLRTNLQFLNVDEPPKVIMVTSALPSEGKTTAVVNLALALAESGRRVTVLEADLRRPKVTRYLGLVGGVGLTNVLAGTADLDDVVQRHGDGALSVVGSGPTPPNPGELLASSHMSALLDKLRGASDFVLIDAPPLLPVADAVGLSVLTDGVLLSVRYGSTRTDQLEQAAASLQRVGARVLGVILNIVPPRAEFAPAYGYGYGYEARGDGKHSL</sequence>
<organism evidence="12 13">
    <name type="scientific">Geodermatophilus normandii</name>
    <dbReference type="NCBI Taxonomy" id="1137989"/>
    <lineage>
        <taxon>Bacteria</taxon>
        <taxon>Bacillati</taxon>
        <taxon>Actinomycetota</taxon>
        <taxon>Actinomycetes</taxon>
        <taxon>Geodermatophilales</taxon>
        <taxon>Geodermatophilaceae</taxon>
        <taxon>Geodermatophilus</taxon>
    </lineage>
</organism>
<dbReference type="PANTHER" id="PTHR32309">
    <property type="entry name" value="TYROSINE-PROTEIN KINASE"/>
    <property type="match status" value="1"/>
</dbReference>
<name>A0A6P0GFC3_9ACTN</name>
<dbReference type="InterPro" id="IPR003856">
    <property type="entry name" value="LPS_length_determ_N"/>
</dbReference>
<accession>A0A6P0GFC3</accession>
<keyword evidence="12" id="KW-0808">Transferase</keyword>
<comment type="caution">
    <text evidence="12">The sequence shown here is derived from an EMBL/GenBank/DDBJ whole genome shotgun (WGS) entry which is preliminary data.</text>
</comment>
<keyword evidence="5" id="KW-0547">Nucleotide-binding</keyword>
<evidence type="ECO:0000256" key="8">
    <source>
        <dbReference type="ARBA" id="ARBA00023136"/>
    </source>
</evidence>
<dbReference type="Gene3D" id="3.40.50.300">
    <property type="entry name" value="P-loop containing nucleotide triphosphate hydrolases"/>
    <property type="match status" value="1"/>
</dbReference>
<proteinExistence type="inferred from homology"/>
<evidence type="ECO:0000313" key="13">
    <source>
        <dbReference type="Proteomes" id="UP000471126"/>
    </source>
</evidence>
<evidence type="ECO:0000256" key="9">
    <source>
        <dbReference type="SAM" id="Phobius"/>
    </source>
</evidence>
<keyword evidence="4 9" id="KW-0812">Transmembrane</keyword>
<keyword evidence="6" id="KW-0067">ATP-binding</keyword>
<evidence type="ECO:0000256" key="1">
    <source>
        <dbReference type="ARBA" id="ARBA00004651"/>
    </source>
</evidence>
<dbReference type="InterPro" id="IPR050445">
    <property type="entry name" value="Bact_polysacc_biosynth/exp"/>
</dbReference>
<reference evidence="12 13" key="1">
    <citation type="submission" date="2019-12" db="EMBL/GenBank/DDBJ databases">
        <title>WGS of CPCC 203550 I12A-02606.</title>
        <authorList>
            <person name="Jiang Z."/>
        </authorList>
    </citation>
    <scope>NUCLEOTIDE SEQUENCE [LARGE SCALE GENOMIC DNA]</scope>
    <source>
        <strain evidence="12 13">I12A-02606</strain>
    </source>
</reference>
<feature type="transmembrane region" description="Helical" evidence="9">
    <location>
        <begin position="12"/>
        <end position="34"/>
    </location>
</feature>
<dbReference type="RefSeq" id="WP_163476097.1">
    <property type="nucleotide sequence ID" value="NZ_JAAGWE010000012.1"/>
</dbReference>
<feature type="domain" description="CobQ/CobB/MinD/ParA nucleotide binding" evidence="10">
    <location>
        <begin position="264"/>
        <end position="429"/>
    </location>
</feature>
<keyword evidence="3" id="KW-1003">Cell membrane</keyword>
<evidence type="ECO:0000259" key="10">
    <source>
        <dbReference type="Pfam" id="PF01656"/>
    </source>
</evidence>
<dbReference type="GO" id="GO:0005886">
    <property type="term" value="C:plasma membrane"/>
    <property type="evidence" value="ECO:0007669"/>
    <property type="project" value="UniProtKB-SubCell"/>
</dbReference>
<dbReference type="InterPro" id="IPR002586">
    <property type="entry name" value="CobQ/CobB/MinD/ParA_Nub-bd_dom"/>
</dbReference>
<protein>
    <submittedName>
        <fullName evidence="12">Polysaccharide biosynthesis tyrosine autokinase</fullName>
        <ecNumber evidence="12">2.7.10.2</ecNumber>
    </submittedName>
</protein>
<keyword evidence="8 9" id="KW-0472">Membrane</keyword>
<evidence type="ECO:0000313" key="12">
    <source>
        <dbReference type="EMBL" id="NEM05942.1"/>
    </source>
</evidence>
<dbReference type="Pfam" id="PF01656">
    <property type="entry name" value="CbiA"/>
    <property type="match status" value="1"/>
</dbReference>
<keyword evidence="12" id="KW-0418">Kinase</keyword>
<gene>
    <name evidence="12" type="ORF">GCU54_07890</name>
</gene>
<dbReference type="GO" id="GO:0004715">
    <property type="term" value="F:non-membrane spanning protein tyrosine kinase activity"/>
    <property type="evidence" value="ECO:0007669"/>
    <property type="project" value="UniProtKB-EC"/>
</dbReference>
<evidence type="ECO:0000256" key="4">
    <source>
        <dbReference type="ARBA" id="ARBA00022692"/>
    </source>
</evidence>
<evidence type="ECO:0000256" key="6">
    <source>
        <dbReference type="ARBA" id="ARBA00022840"/>
    </source>
</evidence>
<comment type="subcellular location">
    <subcellularLocation>
        <location evidence="1">Cell membrane</location>
        <topology evidence="1">Multi-pass membrane protein</topology>
    </subcellularLocation>
</comment>
<feature type="domain" description="Polysaccharide chain length determinant N-terminal" evidence="11">
    <location>
        <begin position="2"/>
        <end position="66"/>
    </location>
</feature>
<evidence type="ECO:0000256" key="7">
    <source>
        <dbReference type="ARBA" id="ARBA00022989"/>
    </source>
</evidence>
<dbReference type="EC" id="2.7.10.2" evidence="12"/>
<evidence type="ECO:0000256" key="2">
    <source>
        <dbReference type="ARBA" id="ARBA00006683"/>
    </source>
</evidence>